<accession>A0A9W8B3H5</accession>
<evidence type="ECO:0000256" key="2">
    <source>
        <dbReference type="ARBA" id="ARBA00022692"/>
    </source>
</evidence>
<evidence type="ECO:0000256" key="1">
    <source>
        <dbReference type="ARBA" id="ARBA00004141"/>
    </source>
</evidence>
<keyword evidence="2 5" id="KW-0812">Transmembrane</keyword>
<dbReference type="GO" id="GO:0055088">
    <property type="term" value="P:lipid homeostasis"/>
    <property type="evidence" value="ECO:0007669"/>
    <property type="project" value="TreeGrafter"/>
</dbReference>
<comment type="caution">
    <text evidence="8">The sequence shown here is derived from an EMBL/GenBank/DDBJ whole genome shotgun (WGS) entry which is preliminary data.</text>
</comment>
<dbReference type="PANTHER" id="PTHR13439:SF0">
    <property type="entry name" value="TOPOISOMERASE I DAMAGE AFFECTED PROTEIN 4"/>
    <property type="match status" value="1"/>
</dbReference>
<evidence type="ECO:0000256" key="5">
    <source>
        <dbReference type="PROSITE-ProRule" id="PRU00205"/>
    </source>
</evidence>
<dbReference type="PROSITE" id="PS50922">
    <property type="entry name" value="TLC"/>
    <property type="match status" value="1"/>
</dbReference>
<dbReference type="InterPro" id="IPR050846">
    <property type="entry name" value="TLCD"/>
</dbReference>
<proteinExistence type="predicted"/>
<dbReference type="PANTHER" id="PTHR13439">
    <property type="entry name" value="CT120 PROTEIN"/>
    <property type="match status" value="1"/>
</dbReference>
<evidence type="ECO:0000259" key="7">
    <source>
        <dbReference type="PROSITE" id="PS50922"/>
    </source>
</evidence>
<comment type="subcellular location">
    <subcellularLocation>
        <location evidence="1">Membrane</location>
        <topology evidence="1">Multi-pass membrane protein</topology>
    </subcellularLocation>
</comment>
<evidence type="ECO:0000313" key="9">
    <source>
        <dbReference type="Proteomes" id="UP001151582"/>
    </source>
</evidence>
<dbReference type="Pfam" id="PF03798">
    <property type="entry name" value="TRAM_LAG1_CLN8"/>
    <property type="match status" value="1"/>
</dbReference>
<keyword evidence="4 5" id="KW-0472">Membrane</keyword>
<keyword evidence="3 6" id="KW-1133">Transmembrane helix</keyword>
<feature type="domain" description="TLC" evidence="7">
    <location>
        <begin position="56"/>
        <end position="253"/>
    </location>
</feature>
<evidence type="ECO:0000256" key="6">
    <source>
        <dbReference type="SAM" id="Phobius"/>
    </source>
</evidence>
<feature type="transmembrane region" description="Helical" evidence="6">
    <location>
        <begin position="20"/>
        <end position="41"/>
    </location>
</feature>
<keyword evidence="9" id="KW-1185">Reference proteome</keyword>
<dbReference type="Proteomes" id="UP001151582">
    <property type="component" value="Unassembled WGS sequence"/>
</dbReference>
<feature type="transmembrane region" description="Helical" evidence="6">
    <location>
        <begin position="61"/>
        <end position="82"/>
    </location>
</feature>
<dbReference type="GO" id="GO:0016020">
    <property type="term" value="C:membrane"/>
    <property type="evidence" value="ECO:0007669"/>
    <property type="project" value="UniProtKB-SubCell"/>
</dbReference>
<dbReference type="AlphaFoldDB" id="A0A9W8B3H5"/>
<feature type="transmembrane region" description="Helical" evidence="6">
    <location>
        <begin position="182"/>
        <end position="204"/>
    </location>
</feature>
<gene>
    <name evidence="8" type="ORF">H4R34_003985</name>
</gene>
<sequence length="262" mass="29912">MLVSLLQFLAPDSIPKLADHWPTIVASTVFWYALHIAAEPFSRRMFPKAFNRLSPRHQEQWCIRTVSFFHACVATALSIPLINHPVLADDPLHGYWWPAGQVFAISLGYFIYDVSHCAYNVKQEGFGFLLHGAVAVIASLLSYKPLYNLYAPTVLVTEISTPFLNIHWFLDKMNMTGSTLQLANGAMLLITFFGARILFSYYWSAKLYIFAYQLSDQVDMLTRVLPALLLLTLNALNFFWFFKIVNAIVKRFKPPTHPTKSQ</sequence>
<dbReference type="GO" id="GO:0005783">
    <property type="term" value="C:endoplasmic reticulum"/>
    <property type="evidence" value="ECO:0007669"/>
    <property type="project" value="TreeGrafter"/>
</dbReference>
<protein>
    <recommendedName>
        <fullName evidence="7">TLC domain-containing protein</fullName>
    </recommendedName>
</protein>
<dbReference type="OrthoDB" id="10266980at2759"/>
<evidence type="ECO:0000256" key="4">
    <source>
        <dbReference type="ARBA" id="ARBA00023136"/>
    </source>
</evidence>
<reference evidence="8" key="1">
    <citation type="submission" date="2022-07" db="EMBL/GenBank/DDBJ databases">
        <title>Phylogenomic reconstructions and comparative analyses of Kickxellomycotina fungi.</title>
        <authorList>
            <person name="Reynolds N.K."/>
            <person name="Stajich J.E."/>
            <person name="Barry K."/>
            <person name="Grigoriev I.V."/>
            <person name="Crous P."/>
            <person name="Smith M.E."/>
        </authorList>
    </citation>
    <scope>NUCLEOTIDE SEQUENCE</scope>
    <source>
        <strain evidence="8">RSA 567</strain>
    </source>
</reference>
<dbReference type="InterPro" id="IPR006634">
    <property type="entry name" value="TLC-dom"/>
</dbReference>
<dbReference type="EMBL" id="JANBQB010000433">
    <property type="protein sequence ID" value="KAJ1976416.1"/>
    <property type="molecule type" value="Genomic_DNA"/>
</dbReference>
<feature type="transmembrane region" description="Helical" evidence="6">
    <location>
        <begin position="224"/>
        <end position="242"/>
    </location>
</feature>
<feature type="transmembrane region" description="Helical" evidence="6">
    <location>
        <begin position="124"/>
        <end position="143"/>
    </location>
</feature>
<evidence type="ECO:0000313" key="8">
    <source>
        <dbReference type="EMBL" id="KAJ1976416.1"/>
    </source>
</evidence>
<feature type="transmembrane region" description="Helical" evidence="6">
    <location>
        <begin position="94"/>
        <end position="112"/>
    </location>
</feature>
<dbReference type="SMART" id="SM00724">
    <property type="entry name" value="TLC"/>
    <property type="match status" value="1"/>
</dbReference>
<feature type="transmembrane region" description="Helical" evidence="6">
    <location>
        <begin position="149"/>
        <end position="170"/>
    </location>
</feature>
<name>A0A9W8B3H5_9FUNG</name>
<organism evidence="8 9">
    <name type="scientific">Dimargaris verticillata</name>
    <dbReference type="NCBI Taxonomy" id="2761393"/>
    <lineage>
        <taxon>Eukaryota</taxon>
        <taxon>Fungi</taxon>
        <taxon>Fungi incertae sedis</taxon>
        <taxon>Zoopagomycota</taxon>
        <taxon>Kickxellomycotina</taxon>
        <taxon>Dimargaritomycetes</taxon>
        <taxon>Dimargaritales</taxon>
        <taxon>Dimargaritaceae</taxon>
        <taxon>Dimargaris</taxon>
    </lineage>
</organism>
<evidence type="ECO:0000256" key="3">
    <source>
        <dbReference type="ARBA" id="ARBA00022989"/>
    </source>
</evidence>